<dbReference type="PANTHER" id="PTHR43394:SF1">
    <property type="entry name" value="ATP-BINDING CASSETTE SUB-FAMILY B MEMBER 10, MITOCHONDRIAL"/>
    <property type="match status" value="1"/>
</dbReference>
<dbReference type="PROSITE" id="PS00211">
    <property type="entry name" value="ABC_TRANSPORTER_1"/>
    <property type="match status" value="1"/>
</dbReference>
<dbReference type="InterPro" id="IPR039421">
    <property type="entry name" value="Type_1_exporter"/>
</dbReference>
<evidence type="ECO:0000256" key="9">
    <source>
        <dbReference type="ARBA" id="ARBA00022967"/>
    </source>
</evidence>
<organism evidence="16 17">
    <name type="scientific">Treponema maltophilum ATCC 51939</name>
    <dbReference type="NCBI Taxonomy" id="1125699"/>
    <lineage>
        <taxon>Bacteria</taxon>
        <taxon>Pseudomonadati</taxon>
        <taxon>Spirochaetota</taxon>
        <taxon>Spirochaetia</taxon>
        <taxon>Spirochaetales</taxon>
        <taxon>Treponemataceae</taxon>
        <taxon>Treponema</taxon>
    </lineage>
</organism>
<reference evidence="16 17" key="1">
    <citation type="submission" date="2013-04" db="EMBL/GenBank/DDBJ databases">
        <title>The Genome Sequence of Treponema maltophilum ATCC 51939.</title>
        <authorList>
            <consortium name="The Broad Institute Genomics Platform"/>
            <person name="Earl A."/>
            <person name="Ward D."/>
            <person name="Feldgarden M."/>
            <person name="Gevers D."/>
            <person name="Leonetti C."/>
            <person name="Blanton J.M."/>
            <person name="Dewhirst F.E."/>
            <person name="Izard J."/>
            <person name="Walker B."/>
            <person name="Young S."/>
            <person name="Zeng Q."/>
            <person name="Gargeya S."/>
            <person name="Fitzgerald M."/>
            <person name="Haas B."/>
            <person name="Abouelleil A."/>
            <person name="Allen A.W."/>
            <person name="Alvarado L."/>
            <person name="Arachchi H.M."/>
            <person name="Berlin A.M."/>
            <person name="Chapman S.B."/>
            <person name="Gainer-Dewar J."/>
            <person name="Goldberg J."/>
            <person name="Griggs A."/>
            <person name="Gujja S."/>
            <person name="Hansen M."/>
            <person name="Howarth C."/>
            <person name="Imamovic A."/>
            <person name="Ireland A."/>
            <person name="Larimer J."/>
            <person name="McCowan C."/>
            <person name="Murphy C."/>
            <person name="Pearson M."/>
            <person name="Poon T.W."/>
            <person name="Priest M."/>
            <person name="Roberts A."/>
            <person name="Saif S."/>
            <person name="Shea T."/>
            <person name="Sisk P."/>
            <person name="Sykes S."/>
            <person name="Wortman J."/>
            <person name="Nusbaum C."/>
            <person name="Birren B."/>
        </authorList>
    </citation>
    <scope>NUCLEOTIDE SEQUENCE [LARGE SCALE GENOMIC DNA]</scope>
    <source>
        <strain evidence="16 17">ATCC 51939</strain>
    </source>
</reference>
<dbReference type="InterPro" id="IPR005897">
    <property type="entry name" value="Pept_C39_ABC_bacteriocin"/>
</dbReference>
<evidence type="ECO:0000259" key="15">
    <source>
        <dbReference type="PROSITE" id="PS50990"/>
    </source>
</evidence>
<feature type="domain" description="ABC transmembrane type-1" evidence="14">
    <location>
        <begin position="170"/>
        <end position="449"/>
    </location>
</feature>
<dbReference type="HOGENOM" id="CLU_000604_84_3_12"/>
<dbReference type="CDD" id="cd02418">
    <property type="entry name" value="Peptidase_C39B"/>
    <property type="match status" value="1"/>
</dbReference>
<keyword evidence="6" id="KW-0547">Nucleotide-binding</keyword>
<sequence>MFNTILNRRALVLQHDEFDCAPACLASICKYYGKRIPLTTIRRFAGTDKDGTSGFGIIRGAEELGFLCKGGVSPDKTFSPNMVYPLIAHIKQNNFDHYVVVYSCKNGRLHIGDPAYGLRKMKAADFKTLWTGIFFIVLPQEKFETNKDTDTKLTRFVKLLAPHKKILAEVFTASVLLSFLGIASAFYFRVLIDEVLYTGVKMTLTLFSLAYALIIVFQALLLFSRSQLMMYMGSKIDTVLMTEYFRHILKLPMDFFTARKTGEILSRINDTSTIRYAISSTSLSVVLDSLMLVIGGTFLFIFGGKLLVAAVIPVCLSALLAWLFFGPYKNMLKIKAVIDADKQSVMVENINGIATLKTLSCEKNAFERTEMRIVDSIKKGISLGTMGNIENGLHGFLHQCGTLAVYWIGSLSILSGTMSLGRLISFVLLSGYFLGPLARLLTLQPSLQEAFVAAVRLAEILDIPEENINSGGIKKDDLRGSIRINNLSFAYGTRGNTLENINLSIEPGQKVAFVGASGSGKTTLAKLLMKFYACNSGEITVDGINIQDYDTVFYRKLIGYVPQDVLLFSGTIKDNIRLGLEYLPDEAVYEAAKAAMADEFISKLPDRYDTFVGERGATLSGGERQRIALARVLLRRPRILILDEATASLDSVTEQAIMQTVDKLACGITTVIIAHRLSTVVNCDRVFVFDSGRLVESGPHGKLLRSGTAYKKLWRAQRSGASVQRASFYA</sequence>
<dbReference type="AlphaFoldDB" id="S3KIV0"/>
<keyword evidence="3" id="KW-1003">Cell membrane</keyword>
<evidence type="ECO:0000256" key="2">
    <source>
        <dbReference type="ARBA" id="ARBA00022448"/>
    </source>
</evidence>
<evidence type="ECO:0000259" key="14">
    <source>
        <dbReference type="PROSITE" id="PS50929"/>
    </source>
</evidence>
<proteinExistence type="predicted"/>
<dbReference type="InterPro" id="IPR005074">
    <property type="entry name" value="Peptidase_C39"/>
</dbReference>
<feature type="domain" description="Peptidase C39" evidence="15">
    <location>
        <begin position="14"/>
        <end position="137"/>
    </location>
</feature>
<dbReference type="GO" id="GO:0008234">
    <property type="term" value="F:cysteine-type peptidase activity"/>
    <property type="evidence" value="ECO:0007669"/>
    <property type="project" value="InterPro"/>
</dbReference>
<keyword evidence="4" id="KW-0645">Protease</keyword>
<dbReference type="eggNOG" id="COG2274">
    <property type="taxonomic scope" value="Bacteria"/>
</dbReference>
<keyword evidence="8" id="KW-0067">ATP-binding</keyword>
<keyword evidence="17" id="KW-1185">Reference proteome</keyword>
<dbReference type="RefSeq" id="WP_016524444.1">
    <property type="nucleotide sequence ID" value="NZ_KE332518.1"/>
</dbReference>
<evidence type="ECO:0000256" key="11">
    <source>
        <dbReference type="ARBA" id="ARBA00023136"/>
    </source>
</evidence>
<dbReference type="Pfam" id="PF03412">
    <property type="entry name" value="Peptidase_C39"/>
    <property type="match status" value="1"/>
</dbReference>
<comment type="subcellular location">
    <subcellularLocation>
        <location evidence="1">Cell membrane</location>
        <topology evidence="1">Multi-pass membrane protein</topology>
    </subcellularLocation>
</comment>
<keyword evidence="10 12" id="KW-1133">Transmembrane helix</keyword>
<dbReference type="Gene3D" id="3.40.50.300">
    <property type="entry name" value="P-loop containing nucleotide triphosphate hydrolases"/>
    <property type="match status" value="1"/>
</dbReference>
<dbReference type="InterPro" id="IPR003439">
    <property type="entry name" value="ABC_transporter-like_ATP-bd"/>
</dbReference>
<evidence type="ECO:0000256" key="8">
    <source>
        <dbReference type="ARBA" id="ARBA00022840"/>
    </source>
</evidence>
<dbReference type="PROSITE" id="PS50990">
    <property type="entry name" value="PEPTIDASE_C39"/>
    <property type="match status" value="1"/>
</dbReference>
<dbReference type="Gene3D" id="3.90.70.10">
    <property type="entry name" value="Cysteine proteinases"/>
    <property type="match status" value="1"/>
</dbReference>
<keyword evidence="9" id="KW-1278">Translocase</keyword>
<dbReference type="GO" id="GO:0005524">
    <property type="term" value="F:ATP binding"/>
    <property type="evidence" value="ECO:0007669"/>
    <property type="project" value="UniProtKB-KW"/>
</dbReference>
<dbReference type="MEROPS" id="C39.001"/>
<dbReference type="PATRIC" id="fig|1125699.3.peg.136"/>
<dbReference type="EMBL" id="ATFF01000002">
    <property type="protein sequence ID" value="EPF32147.1"/>
    <property type="molecule type" value="Genomic_DNA"/>
</dbReference>
<keyword evidence="7" id="KW-0378">Hydrolase</keyword>
<evidence type="ECO:0000256" key="5">
    <source>
        <dbReference type="ARBA" id="ARBA00022692"/>
    </source>
</evidence>
<evidence type="ECO:0000256" key="12">
    <source>
        <dbReference type="SAM" id="Phobius"/>
    </source>
</evidence>
<dbReference type="OrthoDB" id="341671at2"/>
<dbReference type="FunFam" id="3.40.50.300:FF:000299">
    <property type="entry name" value="ABC transporter ATP-binding protein/permease"/>
    <property type="match status" value="1"/>
</dbReference>
<dbReference type="SMART" id="SM00382">
    <property type="entry name" value="AAA"/>
    <property type="match status" value="1"/>
</dbReference>
<dbReference type="GO" id="GO:0043214">
    <property type="term" value="F:ABC-type bacteriocin transporter activity"/>
    <property type="evidence" value="ECO:0007669"/>
    <property type="project" value="InterPro"/>
</dbReference>
<dbReference type="NCBIfam" id="TIGR01193">
    <property type="entry name" value="bacteriocin_ABC"/>
    <property type="match status" value="1"/>
</dbReference>
<evidence type="ECO:0000313" key="17">
    <source>
        <dbReference type="Proteomes" id="UP000014541"/>
    </source>
</evidence>
<keyword evidence="5 12" id="KW-0812">Transmembrane</keyword>
<evidence type="ECO:0000256" key="7">
    <source>
        <dbReference type="ARBA" id="ARBA00022801"/>
    </source>
</evidence>
<dbReference type="InterPro" id="IPR036640">
    <property type="entry name" value="ABC1_TM_sf"/>
</dbReference>
<dbReference type="PROSITE" id="PS50929">
    <property type="entry name" value="ABC_TM1F"/>
    <property type="match status" value="1"/>
</dbReference>
<evidence type="ECO:0000256" key="1">
    <source>
        <dbReference type="ARBA" id="ARBA00004651"/>
    </source>
</evidence>
<dbReference type="InterPro" id="IPR011527">
    <property type="entry name" value="ABC1_TM_dom"/>
</dbReference>
<dbReference type="SUPFAM" id="SSF90123">
    <property type="entry name" value="ABC transporter transmembrane region"/>
    <property type="match status" value="1"/>
</dbReference>
<evidence type="ECO:0000256" key="10">
    <source>
        <dbReference type="ARBA" id="ARBA00022989"/>
    </source>
</evidence>
<dbReference type="InterPro" id="IPR017871">
    <property type="entry name" value="ABC_transporter-like_CS"/>
</dbReference>
<keyword evidence="2" id="KW-0813">Transport</keyword>
<dbReference type="Pfam" id="PF00664">
    <property type="entry name" value="ABC_membrane"/>
    <property type="match status" value="1"/>
</dbReference>
<dbReference type="STRING" id="1125699.HMPREF9194_00136"/>
<dbReference type="GO" id="GO:0016887">
    <property type="term" value="F:ATP hydrolysis activity"/>
    <property type="evidence" value="ECO:0007669"/>
    <property type="project" value="InterPro"/>
</dbReference>
<dbReference type="Proteomes" id="UP000014541">
    <property type="component" value="Unassembled WGS sequence"/>
</dbReference>
<comment type="caution">
    <text evidence="16">The sequence shown here is derived from an EMBL/GenBank/DDBJ whole genome shotgun (WGS) entry which is preliminary data.</text>
</comment>
<dbReference type="SUPFAM" id="SSF52540">
    <property type="entry name" value="P-loop containing nucleoside triphosphate hydrolases"/>
    <property type="match status" value="1"/>
</dbReference>
<accession>S3KIV0</accession>
<dbReference type="GO" id="GO:0006508">
    <property type="term" value="P:proteolysis"/>
    <property type="evidence" value="ECO:0007669"/>
    <property type="project" value="UniProtKB-KW"/>
</dbReference>
<dbReference type="InterPro" id="IPR003593">
    <property type="entry name" value="AAA+_ATPase"/>
</dbReference>
<dbReference type="Pfam" id="PF00005">
    <property type="entry name" value="ABC_tran"/>
    <property type="match status" value="1"/>
</dbReference>
<dbReference type="Gene3D" id="1.20.1560.10">
    <property type="entry name" value="ABC transporter type 1, transmembrane domain"/>
    <property type="match status" value="1"/>
</dbReference>
<gene>
    <name evidence="16" type="ORF">HMPREF9194_00136</name>
</gene>
<dbReference type="GO" id="GO:0015421">
    <property type="term" value="F:ABC-type oligopeptide transporter activity"/>
    <property type="evidence" value="ECO:0007669"/>
    <property type="project" value="TreeGrafter"/>
</dbReference>
<dbReference type="PANTHER" id="PTHR43394">
    <property type="entry name" value="ATP-DEPENDENT PERMEASE MDL1, MITOCHONDRIAL"/>
    <property type="match status" value="1"/>
</dbReference>
<evidence type="ECO:0000256" key="3">
    <source>
        <dbReference type="ARBA" id="ARBA00022475"/>
    </source>
</evidence>
<feature type="domain" description="ABC transporter" evidence="13">
    <location>
        <begin position="482"/>
        <end position="716"/>
    </location>
</feature>
<dbReference type="PROSITE" id="PS50893">
    <property type="entry name" value="ABC_TRANSPORTER_2"/>
    <property type="match status" value="1"/>
</dbReference>
<evidence type="ECO:0000256" key="6">
    <source>
        <dbReference type="ARBA" id="ARBA00022741"/>
    </source>
</evidence>
<evidence type="ECO:0000259" key="13">
    <source>
        <dbReference type="PROSITE" id="PS50893"/>
    </source>
</evidence>
<feature type="transmembrane region" description="Helical" evidence="12">
    <location>
        <begin position="202"/>
        <end position="223"/>
    </location>
</feature>
<dbReference type="CDD" id="cd18570">
    <property type="entry name" value="ABC_6TM_PCAT1_LagD_like"/>
    <property type="match status" value="1"/>
</dbReference>
<dbReference type="InterPro" id="IPR027417">
    <property type="entry name" value="P-loop_NTPase"/>
</dbReference>
<feature type="transmembrane region" description="Helical" evidence="12">
    <location>
        <begin position="166"/>
        <end position="190"/>
    </location>
</feature>
<feature type="transmembrane region" description="Helical" evidence="12">
    <location>
        <begin position="276"/>
        <end position="300"/>
    </location>
</feature>
<name>S3KIV0_TREMA</name>
<dbReference type="GO" id="GO:0005886">
    <property type="term" value="C:plasma membrane"/>
    <property type="evidence" value="ECO:0007669"/>
    <property type="project" value="UniProtKB-SubCell"/>
</dbReference>
<keyword evidence="11 12" id="KW-0472">Membrane</keyword>
<feature type="transmembrane region" description="Helical" evidence="12">
    <location>
        <begin position="306"/>
        <end position="325"/>
    </location>
</feature>
<evidence type="ECO:0000313" key="16">
    <source>
        <dbReference type="EMBL" id="EPF32147.1"/>
    </source>
</evidence>
<evidence type="ECO:0000256" key="4">
    <source>
        <dbReference type="ARBA" id="ARBA00022670"/>
    </source>
</evidence>
<protein>
    <submittedName>
        <fullName evidence="16">ABC-type bacteriocin transporter</fullName>
    </submittedName>
</protein>